<keyword evidence="3 4" id="KW-0131">Cell cycle</keyword>
<dbReference type="OrthoDB" id="440676at2759"/>
<evidence type="ECO:0000313" key="5">
    <source>
        <dbReference type="EMBL" id="VDD96998.1"/>
    </source>
</evidence>
<dbReference type="GO" id="GO:0051301">
    <property type="term" value="P:cell division"/>
    <property type="evidence" value="ECO:0007669"/>
    <property type="project" value="UniProtKB-UniRule"/>
</dbReference>
<reference evidence="7" key="1">
    <citation type="submission" date="2017-02" db="UniProtKB">
        <authorList>
            <consortium name="WormBaseParasite"/>
        </authorList>
    </citation>
    <scope>IDENTIFICATION</scope>
</reference>
<dbReference type="PANTHER" id="PTHR23415">
    <property type="entry name" value="CYCLIN-DEPENDENT KINASES REGULATORY SUBUNIT/60S RIBOSOME SUBUNIT BIOGENESIS PROTEIN NIP7"/>
    <property type="match status" value="1"/>
</dbReference>
<keyword evidence="6" id="KW-1185">Reference proteome</keyword>
<evidence type="ECO:0000313" key="7">
    <source>
        <dbReference type="WBParaSite" id="EVEC_0001257101-mRNA-1"/>
    </source>
</evidence>
<accession>A0A0N4VNK3</accession>
<evidence type="ECO:0000256" key="4">
    <source>
        <dbReference type="RuleBase" id="RU311113"/>
    </source>
</evidence>
<sequence>MSAVGTNGFIYSEKYCDDQYEYRHVHITPEVAKLISRQHLLSESEWRHLGVEQSRGWEHYMYHSPEKHDRQEVAAAKHNICQMVSEVVAAVKLNKLFCRFFCSEGL</sequence>
<dbReference type="Gene3D" id="3.30.170.10">
    <property type="entry name" value="Cyclin-dependent kinase, regulatory subunit"/>
    <property type="match status" value="1"/>
</dbReference>
<dbReference type="Pfam" id="PF01111">
    <property type="entry name" value="CKS"/>
    <property type="match status" value="1"/>
</dbReference>
<dbReference type="GO" id="GO:0016538">
    <property type="term" value="F:cyclin-dependent protein serine/threonine kinase regulator activity"/>
    <property type="evidence" value="ECO:0007669"/>
    <property type="project" value="InterPro"/>
</dbReference>
<reference evidence="5 6" key="2">
    <citation type="submission" date="2018-10" db="EMBL/GenBank/DDBJ databases">
        <authorList>
            <consortium name="Pathogen Informatics"/>
        </authorList>
    </citation>
    <scope>NUCLEOTIDE SEQUENCE [LARGE SCALE GENOMIC DNA]</scope>
</reference>
<dbReference type="Proteomes" id="UP000274131">
    <property type="component" value="Unassembled WGS sequence"/>
</dbReference>
<dbReference type="EMBL" id="UXUI01012620">
    <property type="protein sequence ID" value="VDD96998.1"/>
    <property type="molecule type" value="Genomic_DNA"/>
</dbReference>
<evidence type="ECO:0000256" key="2">
    <source>
        <dbReference type="ARBA" id="ARBA00022618"/>
    </source>
</evidence>
<evidence type="ECO:0000256" key="1">
    <source>
        <dbReference type="ARBA" id="ARBA00007782"/>
    </source>
</evidence>
<organism evidence="7">
    <name type="scientific">Enterobius vermicularis</name>
    <name type="common">Human pinworm</name>
    <dbReference type="NCBI Taxonomy" id="51028"/>
    <lineage>
        <taxon>Eukaryota</taxon>
        <taxon>Metazoa</taxon>
        <taxon>Ecdysozoa</taxon>
        <taxon>Nematoda</taxon>
        <taxon>Chromadorea</taxon>
        <taxon>Rhabditida</taxon>
        <taxon>Spirurina</taxon>
        <taxon>Oxyuridomorpha</taxon>
        <taxon>Oxyuroidea</taxon>
        <taxon>Oxyuridae</taxon>
        <taxon>Enterobius</taxon>
    </lineage>
</organism>
<dbReference type="STRING" id="51028.A0A0N4VNK3"/>
<dbReference type="InterPro" id="IPR036858">
    <property type="entry name" value="Cyclin-dep_kinase_reg-sub_sf"/>
</dbReference>
<dbReference type="InterPro" id="IPR000789">
    <property type="entry name" value="Cyclin-dep_kinase_reg-sub"/>
</dbReference>
<comment type="similarity">
    <text evidence="1 4">Belongs to the CKS family.</text>
</comment>
<dbReference type="AlphaFoldDB" id="A0A0N4VNK3"/>
<gene>
    <name evidence="5" type="ORF">EVEC_LOCUS11749</name>
</gene>
<dbReference type="SUPFAM" id="SSF55637">
    <property type="entry name" value="Cell cycle regulatory proteins"/>
    <property type="match status" value="1"/>
</dbReference>
<proteinExistence type="inferred from homology"/>
<name>A0A0N4VNK3_ENTVE</name>
<evidence type="ECO:0000313" key="6">
    <source>
        <dbReference type="Proteomes" id="UP000274131"/>
    </source>
</evidence>
<comment type="function">
    <text evidence="4">Binds to the catalytic subunit of the cyclin dependent kinases and is essential for their biological function.</text>
</comment>
<keyword evidence="2 4" id="KW-0132">Cell division</keyword>
<dbReference type="SMART" id="SM01084">
    <property type="entry name" value="CKS"/>
    <property type="match status" value="1"/>
</dbReference>
<protein>
    <recommendedName>
        <fullName evidence="4">Cyclin-dependent kinases regulatory subunit</fullName>
    </recommendedName>
</protein>
<dbReference type="PRINTS" id="PR00296">
    <property type="entry name" value="CYCLINKINASE"/>
</dbReference>
<evidence type="ECO:0000256" key="3">
    <source>
        <dbReference type="ARBA" id="ARBA00023306"/>
    </source>
</evidence>
<dbReference type="WBParaSite" id="EVEC_0001257101-mRNA-1">
    <property type="protein sequence ID" value="EVEC_0001257101-mRNA-1"/>
    <property type="gene ID" value="EVEC_0001257101"/>
</dbReference>